<dbReference type="EMBL" id="FUEG01000081">
    <property type="protein sequence ID" value="SJL18994.1"/>
    <property type="molecule type" value="Genomic_DNA"/>
</dbReference>
<feature type="compositionally biased region" description="Polar residues" evidence="1">
    <location>
        <begin position="126"/>
        <end position="141"/>
    </location>
</feature>
<gene>
    <name evidence="2" type="ORF">ARMOST_22599</name>
</gene>
<dbReference type="OrthoDB" id="2681631at2759"/>
<name>A0A284SDB0_ARMOS</name>
<sequence length="175" mass="20012">MNCEIYFQVQSVYMWLDPYRVTFTSSYFKDKAEEWWILELADLRSATRGKFRFPTWLQDCHQVLPGARNACQESQPGVPASYTLSITNIGILIPVGYEEWKKRIIMMNRECQKKQVQDQVVETYQPRTQQHAGASKGSSGLTTSSANKKTATSTTYRGRGQAMDIDAMRKAGECF</sequence>
<evidence type="ECO:0000313" key="3">
    <source>
        <dbReference type="Proteomes" id="UP000219338"/>
    </source>
</evidence>
<feature type="region of interest" description="Disordered" evidence="1">
    <location>
        <begin position="126"/>
        <end position="157"/>
    </location>
</feature>
<organism evidence="2 3">
    <name type="scientific">Armillaria ostoyae</name>
    <name type="common">Armillaria root rot fungus</name>
    <dbReference type="NCBI Taxonomy" id="47428"/>
    <lineage>
        <taxon>Eukaryota</taxon>
        <taxon>Fungi</taxon>
        <taxon>Dikarya</taxon>
        <taxon>Basidiomycota</taxon>
        <taxon>Agaricomycotina</taxon>
        <taxon>Agaricomycetes</taxon>
        <taxon>Agaricomycetidae</taxon>
        <taxon>Agaricales</taxon>
        <taxon>Marasmiineae</taxon>
        <taxon>Physalacriaceae</taxon>
        <taxon>Armillaria</taxon>
    </lineage>
</organism>
<accession>A0A284SDB0</accession>
<keyword evidence="3" id="KW-1185">Reference proteome</keyword>
<evidence type="ECO:0000313" key="2">
    <source>
        <dbReference type="EMBL" id="SJL18994.1"/>
    </source>
</evidence>
<proteinExistence type="predicted"/>
<feature type="compositionally biased region" description="Low complexity" evidence="1">
    <location>
        <begin position="142"/>
        <end position="155"/>
    </location>
</feature>
<evidence type="ECO:0000256" key="1">
    <source>
        <dbReference type="SAM" id="MobiDB-lite"/>
    </source>
</evidence>
<dbReference type="AlphaFoldDB" id="A0A284SDB0"/>
<dbReference type="Proteomes" id="UP000219338">
    <property type="component" value="Unassembled WGS sequence"/>
</dbReference>
<reference evidence="3" key="1">
    <citation type="journal article" date="2017" name="Nat. Ecol. Evol.">
        <title>Genome expansion and lineage-specific genetic innovations in the forest pathogenic fungi Armillaria.</title>
        <authorList>
            <person name="Sipos G."/>
            <person name="Prasanna A.N."/>
            <person name="Walter M.C."/>
            <person name="O'Connor E."/>
            <person name="Balint B."/>
            <person name="Krizsan K."/>
            <person name="Kiss B."/>
            <person name="Hess J."/>
            <person name="Varga T."/>
            <person name="Slot J."/>
            <person name="Riley R."/>
            <person name="Boka B."/>
            <person name="Rigling D."/>
            <person name="Barry K."/>
            <person name="Lee J."/>
            <person name="Mihaltcheva S."/>
            <person name="LaButti K."/>
            <person name="Lipzen A."/>
            <person name="Waldron R."/>
            <person name="Moloney N.M."/>
            <person name="Sperisen C."/>
            <person name="Kredics L."/>
            <person name="Vagvoelgyi C."/>
            <person name="Patrignani A."/>
            <person name="Fitzpatrick D."/>
            <person name="Nagy I."/>
            <person name="Doyle S."/>
            <person name="Anderson J.B."/>
            <person name="Grigoriev I.V."/>
            <person name="Gueldener U."/>
            <person name="Muensterkoetter M."/>
            <person name="Nagy L.G."/>
        </authorList>
    </citation>
    <scope>NUCLEOTIDE SEQUENCE [LARGE SCALE GENOMIC DNA]</scope>
    <source>
        <strain evidence="3">C18/9</strain>
    </source>
</reference>
<protein>
    <submittedName>
        <fullName evidence="2">Uncharacterized protein</fullName>
    </submittedName>
</protein>